<sequence length="112" mass="13036">MKEKLKVPKRSPLLFGVICLNLRKPPWSMRIGPPMFYPVDILLRAVGLRLMLMLAVVRAALKHSREALFVMIMDKSWALALKCRMVSHWCSWPKQKQLDMDLSLQQSWVFIG</sequence>
<dbReference type="EMBL" id="JBBPBM010002262">
    <property type="protein sequence ID" value="KAK8479525.1"/>
    <property type="molecule type" value="Genomic_DNA"/>
</dbReference>
<organism evidence="1 2">
    <name type="scientific">Hibiscus sabdariffa</name>
    <name type="common">roselle</name>
    <dbReference type="NCBI Taxonomy" id="183260"/>
    <lineage>
        <taxon>Eukaryota</taxon>
        <taxon>Viridiplantae</taxon>
        <taxon>Streptophyta</taxon>
        <taxon>Embryophyta</taxon>
        <taxon>Tracheophyta</taxon>
        <taxon>Spermatophyta</taxon>
        <taxon>Magnoliopsida</taxon>
        <taxon>eudicotyledons</taxon>
        <taxon>Gunneridae</taxon>
        <taxon>Pentapetalae</taxon>
        <taxon>rosids</taxon>
        <taxon>malvids</taxon>
        <taxon>Malvales</taxon>
        <taxon>Malvaceae</taxon>
        <taxon>Malvoideae</taxon>
        <taxon>Hibiscus</taxon>
    </lineage>
</organism>
<dbReference type="Proteomes" id="UP001472677">
    <property type="component" value="Unassembled WGS sequence"/>
</dbReference>
<evidence type="ECO:0000313" key="1">
    <source>
        <dbReference type="EMBL" id="KAK8479525.1"/>
    </source>
</evidence>
<name>A0ABR1ZGD7_9ROSI</name>
<comment type="caution">
    <text evidence="1">The sequence shown here is derived from an EMBL/GenBank/DDBJ whole genome shotgun (WGS) entry which is preliminary data.</text>
</comment>
<accession>A0ABR1ZGD7</accession>
<reference evidence="1 2" key="1">
    <citation type="journal article" date="2024" name="G3 (Bethesda)">
        <title>Genome assembly of Hibiscus sabdariffa L. provides insights into metabolisms of medicinal natural products.</title>
        <authorList>
            <person name="Kim T."/>
        </authorList>
    </citation>
    <scope>NUCLEOTIDE SEQUENCE [LARGE SCALE GENOMIC DNA]</scope>
    <source>
        <strain evidence="1">TK-2024</strain>
        <tissue evidence="1">Old leaves</tissue>
    </source>
</reference>
<proteinExistence type="predicted"/>
<protein>
    <submittedName>
        <fullName evidence="1">Uncharacterized protein</fullName>
    </submittedName>
</protein>
<keyword evidence="2" id="KW-1185">Reference proteome</keyword>
<evidence type="ECO:0000313" key="2">
    <source>
        <dbReference type="Proteomes" id="UP001472677"/>
    </source>
</evidence>
<gene>
    <name evidence="1" type="ORF">V6N12_073406</name>
</gene>